<evidence type="ECO:0000256" key="1">
    <source>
        <dbReference type="SAM" id="SignalP"/>
    </source>
</evidence>
<reference evidence="2 3" key="1">
    <citation type="submission" date="2020-08" db="EMBL/GenBank/DDBJ databases">
        <title>Genomic Encyclopedia of Type Strains, Phase IV (KMG-IV): sequencing the most valuable type-strain genomes for metagenomic binning, comparative biology and taxonomic classification.</title>
        <authorList>
            <person name="Goeker M."/>
        </authorList>
    </citation>
    <scope>NUCLEOTIDE SEQUENCE [LARGE SCALE GENOMIC DNA]</scope>
    <source>
        <strain evidence="2 3">YC6723</strain>
    </source>
</reference>
<feature type="signal peptide" evidence="1">
    <location>
        <begin position="1"/>
        <end position="25"/>
    </location>
</feature>
<name>A0A840FGR0_9SPHN</name>
<keyword evidence="3" id="KW-1185">Reference proteome</keyword>
<proteinExistence type="predicted"/>
<dbReference type="Proteomes" id="UP000529795">
    <property type="component" value="Unassembled WGS sequence"/>
</dbReference>
<dbReference type="RefSeq" id="WP_183986792.1">
    <property type="nucleotide sequence ID" value="NZ_JACIEV010000011.1"/>
</dbReference>
<dbReference type="EMBL" id="JACIEV010000011">
    <property type="protein sequence ID" value="MBB4155366.1"/>
    <property type="molecule type" value="Genomic_DNA"/>
</dbReference>
<evidence type="ECO:0000313" key="3">
    <source>
        <dbReference type="Proteomes" id="UP000529795"/>
    </source>
</evidence>
<evidence type="ECO:0000313" key="2">
    <source>
        <dbReference type="EMBL" id="MBB4155366.1"/>
    </source>
</evidence>
<sequence>MTRIATAFSAAVAAFALTAAASAGATKPKIVTMPASVLKSPEARICMPRTTSPVVAKDKTLPATLCETVEQWSAHGVTIVSK</sequence>
<accession>A0A840FGR0</accession>
<dbReference type="AlphaFoldDB" id="A0A840FGR0"/>
<gene>
    <name evidence="2" type="ORF">GGQ80_003286</name>
</gene>
<comment type="caution">
    <text evidence="2">The sequence shown here is derived from an EMBL/GenBank/DDBJ whole genome shotgun (WGS) entry which is preliminary data.</text>
</comment>
<protein>
    <submittedName>
        <fullName evidence="2">Uncharacterized protein</fullName>
    </submittedName>
</protein>
<organism evidence="2 3">
    <name type="scientific">Sphingomonas jinjuensis</name>
    <dbReference type="NCBI Taxonomy" id="535907"/>
    <lineage>
        <taxon>Bacteria</taxon>
        <taxon>Pseudomonadati</taxon>
        <taxon>Pseudomonadota</taxon>
        <taxon>Alphaproteobacteria</taxon>
        <taxon>Sphingomonadales</taxon>
        <taxon>Sphingomonadaceae</taxon>
        <taxon>Sphingomonas</taxon>
    </lineage>
</organism>
<keyword evidence="1" id="KW-0732">Signal</keyword>
<feature type="chain" id="PRO_5032308489" evidence="1">
    <location>
        <begin position="26"/>
        <end position="82"/>
    </location>
</feature>